<evidence type="ECO:0000313" key="7">
    <source>
        <dbReference type="EMBL" id="KAF5360983.1"/>
    </source>
</evidence>
<organism evidence="7 8">
    <name type="scientific">Leucocoprinus leucothites</name>
    <dbReference type="NCBI Taxonomy" id="201217"/>
    <lineage>
        <taxon>Eukaryota</taxon>
        <taxon>Fungi</taxon>
        <taxon>Dikarya</taxon>
        <taxon>Basidiomycota</taxon>
        <taxon>Agaricomycotina</taxon>
        <taxon>Agaricomycetes</taxon>
        <taxon>Agaricomycetidae</taxon>
        <taxon>Agaricales</taxon>
        <taxon>Agaricineae</taxon>
        <taxon>Agaricaceae</taxon>
        <taxon>Leucocoprinus</taxon>
    </lineage>
</organism>
<evidence type="ECO:0000256" key="1">
    <source>
        <dbReference type="ARBA" id="ARBA00005964"/>
    </source>
</evidence>
<keyword evidence="5" id="KW-0472">Membrane</keyword>
<dbReference type="AlphaFoldDB" id="A0A8H5LL03"/>
<dbReference type="InterPro" id="IPR029058">
    <property type="entry name" value="AB_hydrolase_fold"/>
</dbReference>
<dbReference type="SUPFAM" id="SSF53474">
    <property type="entry name" value="alpha/beta-Hydrolases"/>
    <property type="match status" value="1"/>
</dbReference>
<evidence type="ECO:0000256" key="3">
    <source>
        <dbReference type="RuleBase" id="RU361235"/>
    </source>
</evidence>
<keyword evidence="2 3" id="KW-0378">Hydrolase</keyword>
<dbReference type="InterPro" id="IPR019819">
    <property type="entry name" value="Carboxylesterase_B_CS"/>
</dbReference>
<accession>A0A8H5LL03</accession>
<sequence length="670" mass="73202">MGGRRAPDQRGVSRLINPLNLSLPRLGPQFLVGLRVLCNYNRDEFQFAAFRASVVVNMVDAPPVSKKEDSAVPVRGHRYLSSKSKTYPNYWLWALLSLLLAGLVLVKFAQDDAGIMMGTWQPERHDSRVSTLSPMRLSLTLSTLLTIGASYAASSPPIVDLGYAKYQGSVNNKTGNLEFLGIRYAAAPTGPLRWREPRPPGSTTDVQPANVQPNMCWQGLLGGQPSSPFRRESSHTRRQESGSPQSSEDCLFLNVVMPAFGKENLPVVVWIHGGGYFGGSASLYDGNDLTPQAGGNVVSVVIQYRLGVFGFLSGQKIHDGGVLNAGLLDQQFALEWVQRHISKFGGDPSRVTIWGESAGAGSVIQHVIANDGNTQPPLFRAAMTSSTYLPPQYAFNDRIPEQVFHDVVDQSGCSSAPDALECLRQVDVSTLNKVNLNVTGNQFFGTCILVPVVDGKLITKRPTELLRKGRLNGDALLAVTNTFEGTPFVDSNTAGTVTTPEYLGNLFPELTKDQVDAGAAQYAALGAPIDQARAIMAEAIFICPTYFLLHAFKNKSFKGEFAIPPALHGDDVLYYFTHAIVQVSTPWNNPEFVKNFGQSFMNFVLAMDPNIKWDSSNTLPQWPRWTEDGRAETVFNKTEADVPVFRSVQADAGLLSRCDFWESVSASTAQ</sequence>
<feature type="region of interest" description="Disordered" evidence="4">
    <location>
        <begin position="227"/>
        <end position="246"/>
    </location>
</feature>
<keyword evidence="5" id="KW-1133">Transmembrane helix</keyword>
<comment type="similarity">
    <text evidence="1 3">Belongs to the type-B carboxylesterase/lipase family.</text>
</comment>
<keyword evidence="5" id="KW-0812">Transmembrane</keyword>
<dbReference type="EC" id="3.1.1.-" evidence="3"/>
<dbReference type="Pfam" id="PF00135">
    <property type="entry name" value="COesterase"/>
    <property type="match status" value="1"/>
</dbReference>
<dbReference type="InterPro" id="IPR050309">
    <property type="entry name" value="Type-B_Carboxylest/Lipase"/>
</dbReference>
<evidence type="ECO:0000256" key="4">
    <source>
        <dbReference type="SAM" id="MobiDB-lite"/>
    </source>
</evidence>
<name>A0A8H5LL03_9AGAR</name>
<dbReference type="PROSITE" id="PS00941">
    <property type="entry name" value="CARBOXYLESTERASE_B_2"/>
    <property type="match status" value="1"/>
</dbReference>
<evidence type="ECO:0000256" key="2">
    <source>
        <dbReference type="ARBA" id="ARBA00022801"/>
    </source>
</evidence>
<evidence type="ECO:0000313" key="8">
    <source>
        <dbReference type="Proteomes" id="UP000559027"/>
    </source>
</evidence>
<gene>
    <name evidence="7" type="ORF">D9756_005140</name>
</gene>
<dbReference type="InterPro" id="IPR019826">
    <property type="entry name" value="Carboxylesterase_B_AS"/>
</dbReference>
<feature type="transmembrane region" description="Helical" evidence="5">
    <location>
        <begin position="90"/>
        <end position="109"/>
    </location>
</feature>
<proteinExistence type="inferred from homology"/>
<protein>
    <recommendedName>
        <fullName evidence="3">Carboxylic ester hydrolase</fullName>
        <ecNumber evidence="3">3.1.1.-</ecNumber>
    </recommendedName>
</protein>
<reference evidence="7 8" key="1">
    <citation type="journal article" date="2020" name="ISME J.">
        <title>Uncovering the hidden diversity of litter-decomposition mechanisms in mushroom-forming fungi.</title>
        <authorList>
            <person name="Floudas D."/>
            <person name="Bentzer J."/>
            <person name="Ahren D."/>
            <person name="Johansson T."/>
            <person name="Persson P."/>
            <person name="Tunlid A."/>
        </authorList>
    </citation>
    <scope>NUCLEOTIDE SEQUENCE [LARGE SCALE GENOMIC DNA]</scope>
    <source>
        <strain evidence="7 8">CBS 146.42</strain>
    </source>
</reference>
<dbReference type="Gene3D" id="3.40.50.1820">
    <property type="entry name" value="alpha/beta hydrolase"/>
    <property type="match status" value="1"/>
</dbReference>
<dbReference type="GO" id="GO:0016787">
    <property type="term" value="F:hydrolase activity"/>
    <property type="evidence" value="ECO:0007669"/>
    <property type="project" value="UniProtKB-KW"/>
</dbReference>
<evidence type="ECO:0000256" key="5">
    <source>
        <dbReference type="SAM" id="Phobius"/>
    </source>
</evidence>
<dbReference type="InterPro" id="IPR002018">
    <property type="entry name" value="CarbesteraseB"/>
</dbReference>
<evidence type="ECO:0000259" key="6">
    <source>
        <dbReference type="Pfam" id="PF00135"/>
    </source>
</evidence>
<feature type="compositionally biased region" description="Basic and acidic residues" evidence="4">
    <location>
        <begin position="229"/>
        <end position="240"/>
    </location>
</feature>
<dbReference type="Proteomes" id="UP000559027">
    <property type="component" value="Unassembled WGS sequence"/>
</dbReference>
<dbReference type="PANTHER" id="PTHR11559">
    <property type="entry name" value="CARBOXYLESTERASE"/>
    <property type="match status" value="1"/>
</dbReference>
<dbReference type="EMBL" id="JAACJO010000003">
    <property type="protein sequence ID" value="KAF5360983.1"/>
    <property type="molecule type" value="Genomic_DNA"/>
</dbReference>
<feature type="domain" description="Carboxylesterase type B" evidence="6">
    <location>
        <begin position="156"/>
        <end position="629"/>
    </location>
</feature>
<dbReference type="OrthoDB" id="408631at2759"/>
<keyword evidence="8" id="KW-1185">Reference proteome</keyword>
<dbReference type="PROSITE" id="PS00122">
    <property type="entry name" value="CARBOXYLESTERASE_B_1"/>
    <property type="match status" value="1"/>
</dbReference>
<comment type="caution">
    <text evidence="7">The sequence shown here is derived from an EMBL/GenBank/DDBJ whole genome shotgun (WGS) entry which is preliminary data.</text>
</comment>